<dbReference type="EMBL" id="CP102294">
    <property type="protein sequence ID" value="UWN58042.1"/>
    <property type="molecule type" value="Genomic_DNA"/>
</dbReference>
<proteinExistence type="predicted"/>
<sequence length="63" mass="7148">MKMSDELNKIRDILEEIRSNEHPGIPLQLIEAVLNAQIENMDDSSKSQNTIRIVIDNAIKSKS</sequence>
<dbReference type="Proteomes" id="UP001059295">
    <property type="component" value="Chromosome"/>
</dbReference>
<evidence type="ECO:0000313" key="1">
    <source>
        <dbReference type="EMBL" id="UWN58042.1"/>
    </source>
</evidence>
<accession>A0ABY5V1N8</accession>
<gene>
    <name evidence="1" type="ORF">NQ491_04500</name>
</gene>
<dbReference type="RefSeq" id="WP_019246397.1">
    <property type="nucleotide sequence ID" value="NZ_CAPH01000016.1"/>
</dbReference>
<dbReference type="GeneID" id="82890968"/>
<keyword evidence="2" id="KW-1185">Reference proteome</keyword>
<name>A0ABY5V1N8_9BACT</name>
<reference evidence="1" key="1">
    <citation type="journal article" date="2022" name="Cell">
        <title>Design, construction, and in vivo augmentation of a complex gut microbiome.</title>
        <authorList>
            <person name="Cheng A.G."/>
            <person name="Ho P.Y."/>
            <person name="Aranda-Diaz A."/>
            <person name="Jain S."/>
            <person name="Yu F.B."/>
            <person name="Meng X."/>
            <person name="Wang M."/>
            <person name="Iakiviak M."/>
            <person name="Nagashima K."/>
            <person name="Zhao A."/>
            <person name="Murugkar P."/>
            <person name="Patil A."/>
            <person name="Atabakhsh K."/>
            <person name="Weakley A."/>
            <person name="Yan J."/>
            <person name="Brumbaugh A.R."/>
            <person name="Higginbottom S."/>
            <person name="Dimas A."/>
            <person name="Shiver A.L."/>
            <person name="Deutschbauer A."/>
            <person name="Neff N."/>
            <person name="Sonnenburg J.L."/>
            <person name="Huang K.C."/>
            <person name="Fischbach M.A."/>
        </authorList>
    </citation>
    <scope>NUCLEOTIDE SEQUENCE</scope>
    <source>
        <strain evidence="1">AP11</strain>
    </source>
</reference>
<evidence type="ECO:0000313" key="2">
    <source>
        <dbReference type="Proteomes" id="UP001059295"/>
    </source>
</evidence>
<organism evidence="1 2">
    <name type="scientific">Alistipes ihumii AP11</name>
    <dbReference type="NCBI Taxonomy" id="1211813"/>
    <lineage>
        <taxon>Bacteria</taxon>
        <taxon>Pseudomonadati</taxon>
        <taxon>Bacteroidota</taxon>
        <taxon>Bacteroidia</taxon>
        <taxon>Bacteroidales</taxon>
        <taxon>Rikenellaceae</taxon>
        <taxon>Alistipes</taxon>
    </lineage>
</organism>
<protein>
    <submittedName>
        <fullName evidence="1">Uncharacterized protein</fullName>
    </submittedName>
</protein>